<dbReference type="RefSeq" id="WP_279250441.1">
    <property type="nucleotide sequence ID" value="NZ_SHNO01000001.1"/>
</dbReference>
<dbReference type="PANTHER" id="PTHR36451:SF1">
    <property type="entry name" value="OMEGA-HYDROXY-BETA-DIHYDROMENAQUINONE-9 SULFOTRANSFERASE STF3"/>
    <property type="match status" value="1"/>
</dbReference>
<gene>
    <name evidence="1" type="ORF">EYC82_15380</name>
</gene>
<reference evidence="1" key="1">
    <citation type="submission" date="2019-02" db="EMBL/GenBank/DDBJ databases">
        <authorList>
            <person name="Li S.-H."/>
        </authorList>
    </citation>
    <scope>NUCLEOTIDE SEQUENCE</scope>
    <source>
        <strain evidence="1">IMCC11814</strain>
    </source>
</reference>
<dbReference type="Pfam" id="PF13469">
    <property type="entry name" value="Sulfotransfer_3"/>
    <property type="match status" value="1"/>
</dbReference>
<dbReference type="Gene3D" id="3.40.50.300">
    <property type="entry name" value="P-loop containing nucleotide triphosphate hydrolases"/>
    <property type="match status" value="1"/>
</dbReference>
<evidence type="ECO:0000313" key="2">
    <source>
        <dbReference type="Proteomes" id="UP001143304"/>
    </source>
</evidence>
<comment type="caution">
    <text evidence="1">The sequence shown here is derived from an EMBL/GenBank/DDBJ whole genome shotgun (WGS) entry which is preliminary data.</text>
</comment>
<dbReference type="Proteomes" id="UP001143304">
    <property type="component" value="Unassembled WGS sequence"/>
</dbReference>
<accession>A0ABT3T8Y6</accession>
<organism evidence="1 2">
    <name type="scientific">Candidatus Marimicrobium litorale</name>
    <dbReference type="NCBI Taxonomy" id="2518991"/>
    <lineage>
        <taxon>Bacteria</taxon>
        <taxon>Pseudomonadati</taxon>
        <taxon>Pseudomonadota</taxon>
        <taxon>Gammaproteobacteria</taxon>
        <taxon>Cellvibrionales</taxon>
        <taxon>Halieaceae</taxon>
        <taxon>Marimicrobium</taxon>
    </lineage>
</organism>
<dbReference type="PANTHER" id="PTHR36451">
    <property type="entry name" value="PAPS-DEPENDENT SULFOTRANSFERASE STF3"/>
    <property type="match status" value="1"/>
</dbReference>
<dbReference type="InterPro" id="IPR052736">
    <property type="entry name" value="Stf3_sulfotransferase"/>
</dbReference>
<dbReference type="InterPro" id="IPR027417">
    <property type="entry name" value="P-loop_NTPase"/>
</dbReference>
<dbReference type="EMBL" id="SHNO01000001">
    <property type="protein sequence ID" value="MCX2978748.1"/>
    <property type="molecule type" value="Genomic_DNA"/>
</dbReference>
<name>A0ABT3T8Y6_9GAMM</name>
<keyword evidence="2" id="KW-1185">Reference proteome</keyword>
<dbReference type="SUPFAM" id="SSF52540">
    <property type="entry name" value="P-loop containing nucleoside triphosphate hydrolases"/>
    <property type="match status" value="1"/>
</dbReference>
<evidence type="ECO:0000313" key="1">
    <source>
        <dbReference type="EMBL" id="MCX2978748.1"/>
    </source>
</evidence>
<proteinExistence type="predicted"/>
<protein>
    <submittedName>
        <fullName evidence="1">Sulfotransferase</fullName>
    </submittedName>
</protein>
<sequence>MAYPSARQPKTIKFVNLLGRGLQKLEIEKPSMLPIEALIRKAFTQTGLDDFGDDSFFPALEKLAVSLEREARLSQLGRIAAHAMLLDNLKLRLNLTDYRKKRPEIAQQTIRRPLFVLGLPRTGTTILYELLAQDPAHRAPSTWEVAQPIPPAQRETFQSDPRIAVVEKTVQKMESLAPGFQAIHAMGAKLPQECVTLLAPHFISDQFGVTFYIPEYRHWTLEQDMTAAYRWHNEFLQHLQVDYMEKRWVLKTPPHLAYLDVLIKQYPDAAIVQTHRAPMDVLGSISSLSCTLHSAFSDSIDVSATGQAEARYFSEMLRIGMAQRSVMDDEDSRIFDIHFKDIISDPITVIENLYAHFDFDFTESARTAMQDYLKSRPRDKHGEHQYSLEKFGLSEQQHAPLFAEYCERFNL</sequence>